<dbReference type="SUPFAM" id="SSF48452">
    <property type="entry name" value="TPR-like"/>
    <property type="match status" value="1"/>
</dbReference>
<gene>
    <name evidence="2" type="ORF">D7V32_09230</name>
</gene>
<name>A0A3A8E8C5_9GAMM</name>
<sequence>MRKTQTFHPNKTLLGLILAALAGCQSLPAPEQPAEKPKQTNKVETTPEGVVIHPYDVPEIGRKAIIVPEQKKSVQKLDDGRSLPAFQKLMQQTQAAYASGKLNEAESAATQAQRLAPQSAETYLYLAMIANRKNQPANAEALAKRGVSYAQSSAMKKQLWQTILKAGQQQKKNSTINQALTELKRL</sequence>
<feature type="signal peptide" evidence="1">
    <location>
        <begin position="1"/>
        <end position="31"/>
    </location>
</feature>
<dbReference type="OrthoDB" id="6711314at2"/>
<dbReference type="Proteomes" id="UP000282388">
    <property type="component" value="Unassembled WGS sequence"/>
</dbReference>
<protein>
    <submittedName>
        <fullName evidence="2">Tetratricopeptide repeat protein</fullName>
    </submittedName>
</protein>
<dbReference type="AlphaFoldDB" id="A0A3A8E8C5"/>
<accession>A0A3A8E8C5</accession>
<keyword evidence="3" id="KW-1185">Reference proteome</keyword>
<dbReference type="InterPro" id="IPR011990">
    <property type="entry name" value="TPR-like_helical_dom_sf"/>
</dbReference>
<organism evidence="2 3">
    <name type="scientific">Acinetobacter tianfuensis</name>
    <dbReference type="NCBI Taxonomy" id="2419603"/>
    <lineage>
        <taxon>Bacteria</taxon>
        <taxon>Pseudomonadati</taxon>
        <taxon>Pseudomonadota</taxon>
        <taxon>Gammaproteobacteria</taxon>
        <taxon>Moraxellales</taxon>
        <taxon>Moraxellaceae</taxon>
        <taxon>Acinetobacter</taxon>
    </lineage>
</organism>
<dbReference type="EMBL" id="RAXV01000018">
    <property type="protein sequence ID" value="RKG31057.1"/>
    <property type="molecule type" value="Genomic_DNA"/>
</dbReference>
<evidence type="ECO:0000313" key="3">
    <source>
        <dbReference type="Proteomes" id="UP000282388"/>
    </source>
</evidence>
<dbReference type="Gene3D" id="1.25.40.10">
    <property type="entry name" value="Tetratricopeptide repeat domain"/>
    <property type="match status" value="1"/>
</dbReference>
<comment type="caution">
    <text evidence="2">The sequence shown here is derived from an EMBL/GenBank/DDBJ whole genome shotgun (WGS) entry which is preliminary data.</text>
</comment>
<keyword evidence="1" id="KW-0732">Signal</keyword>
<dbReference type="RefSeq" id="WP_120402596.1">
    <property type="nucleotide sequence ID" value="NZ_RAXV01000018.1"/>
</dbReference>
<dbReference type="PROSITE" id="PS51257">
    <property type="entry name" value="PROKAR_LIPOPROTEIN"/>
    <property type="match status" value="1"/>
</dbReference>
<proteinExistence type="predicted"/>
<evidence type="ECO:0000313" key="2">
    <source>
        <dbReference type="EMBL" id="RKG31057.1"/>
    </source>
</evidence>
<feature type="chain" id="PRO_5017420663" evidence="1">
    <location>
        <begin position="32"/>
        <end position="186"/>
    </location>
</feature>
<evidence type="ECO:0000256" key="1">
    <source>
        <dbReference type="SAM" id="SignalP"/>
    </source>
</evidence>
<reference evidence="2 3" key="1">
    <citation type="submission" date="2018-09" db="EMBL/GenBank/DDBJ databases">
        <title>The draft genome of Acinetobacter spp. strains.</title>
        <authorList>
            <person name="Qin J."/>
            <person name="Feng Y."/>
            <person name="Zong Z."/>
        </authorList>
    </citation>
    <scope>NUCLEOTIDE SEQUENCE [LARGE SCALE GENOMIC DNA]</scope>
    <source>
        <strain evidence="2 3">WCHAc060012</strain>
    </source>
</reference>